<feature type="transmembrane region" description="Helical" evidence="10">
    <location>
        <begin position="50"/>
        <end position="77"/>
    </location>
</feature>
<keyword evidence="6 10" id="KW-0812">Transmembrane</keyword>
<comment type="similarity">
    <text evidence="2">Belongs to the multi antimicrobial extrusion (MATE) (TC 2.A.66.1) family. MepA subfamily.</text>
</comment>
<proteinExistence type="inferred from homology"/>
<dbReference type="Pfam" id="PF01554">
    <property type="entry name" value="MatE"/>
    <property type="match status" value="2"/>
</dbReference>
<evidence type="ECO:0000256" key="6">
    <source>
        <dbReference type="ARBA" id="ARBA00022692"/>
    </source>
</evidence>
<evidence type="ECO:0000256" key="5">
    <source>
        <dbReference type="ARBA" id="ARBA00022475"/>
    </source>
</evidence>
<keyword evidence="7 10" id="KW-1133">Transmembrane helix</keyword>
<evidence type="ECO:0000313" key="11">
    <source>
        <dbReference type="EMBL" id="HIW78976.1"/>
    </source>
</evidence>
<comment type="caution">
    <text evidence="11">The sequence shown here is derived from an EMBL/GenBank/DDBJ whole genome shotgun (WGS) entry which is preliminary data.</text>
</comment>
<dbReference type="Proteomes" id="UP000824264">
    <property type="component" value="Unassembled WGS sequence"/>
</dbReference>
<feature type="transmembrane region" description="Helical" evidence="10">
    <location>
        <begin position="18"/>
        <end position="38"/>
    </location>
</feature>
<dbReference type="PANTHER" id="PTHR43823:SF3">
    <property type="entry name" value="MULTIDRUG EXPORT PROTEIN MEPA"/>
    <property type="match status" value="1"/>
</dbReference>
<evidence type="ECO:0000256" key="7">
    <source>
        <dbReference type="ARBA" id="ARBA00022989"/>
    </source>
</evidence>
<evidence type="ECO:0000256" key="2">
    <source>
        <dbReference type="ARBA" id="ARBA00008417"/>
    </source>
</evidence>
<dbReference type="InterPro" id="IPR051327">
    <property type="entry name" value="MATE_MepA_subfamily"/>
</dbReference>
<dbReference type="NCBIfam" id="TIGR00797">
    <property type="entry name" value="matE"/>
    <property type="match status" value="1"/>
</dbReference>
<dbReference type="GO" id="GO:0046677">
    <property type="term" value="P:response to antibiotic"/>
    <property type="evidence" value="ECO:0007669"/>
    <property type="project" value="UniProtKB-KW"/>
</dbReference>
<feature type="transmembrane region" description="Helical" evidence="10">
    <location>
        <begin position="200"/>
        <end position="221"/>
    </location>
</feature>
<reference evidence="11" key="1">
    <citation type="journal article" date="2021" name="PeerJ">
        <title>Extensive microbial diversity within the chicken gut microbiome revealed by metagenomics and culture.</title>
        <authorList>
            <person name="Gilroy R."/>
            <person name="Ravi A."/>
            <person name="Getino M."/>
            <person name="Pursley I."/>
            <person name="Horton D.L."/>
            <person name="Alikhan N.F."/>
            <person name="Baker D."/>
            <person name="Gharbi K."/>
            <person name="Hall N."/>
            <person name="Watson M."/>
            <person name="Adriaenssens E.M."/>
            <person name="Foster-Nyarko E."/>
            <person name="Jarju S."/>
            <person name="Secka A."/>
            <person name="Antonio M."/>
            <person name="Oren A."/>
            <person name="Chaudhuri R.R."/>
            <person name="La Ragione R."/>
            <person name="Hildebrand F."/>
            <person name="Pallen M.J."/>
        </authorList>
    </citation>
    <scope>NUCLEOTIDE SEQUENCE</scope>
    <source>
        <strain evidence="11">ChiSxjej5B17-1746</strain>
    </source>
</reference>
<dbReference type="CDD" id="cd13143">
    <property type="entry name" value="MATE_MepA_like"/>
    <property type="match status" value="1"/>
</dbReference>
<feature type="transmembrane region" description="Helical" evidence="10">
    <location>
        <begin position="428"/>
        <end position="449"/>
    </location>
</feature>
<evidence type="ECO:0000256" key="1">
    <source>
        <dbReference type="ARBA" id="ARBA00004651"/>
    </source>
</evidence>
<feature type="transmembrane region" description="Helical" evidence="10">
    <location>
        <begin position="174"/>
        <end position="194"/>
    </location>
</feature>
<accession>A0A9D1U9Y6</accession>
<evidence type="ECO:0000256" key="9">
    <source>
        <dbReference type="ARBA" id="ARBA00023251"/>
    </source>
</evidence>
<keyword evidence="5" id="KW-1003">Cell membrane</keyword>
<name>A0A9D1U9Y6_9BACT</name>
<dbReference type="InterPro" id="IPR048279">
    <property type="entry name" value="MdtK-like"/>
</dbReference>
<gene>
    <name evidence="11" type="ORF">H9874_07515</name>
</gene>
<feature type="transmembrane region" description="Helical" evidence="10">
    <location>
        <begin position="98"/>
        <end position="121"/>
    </location>
</feature>
<dbReference type="EMBL" id="DXGI01000286">
    <property type="protein sequence ID" value="HIW78976.1"/>
    <property type="molecule type" value="Genomic_DNA"/>
</dbReference>
<dbReference type="PANTHER" id="PTHR43823">
    <property type="entry name" value="SPORULATION PROTEIN YKVU"/>
    <property type="match status" value="1"/>
</dbReference>
<dbReference type="PIRSF" id="PIRSF006603">
    <property type="entry name" value="DinF"/>
    <property type="match status" value="1"/>
</dbReference>
<dbReference type="InterPro" id="IPR002528">
    <property type="entry name" value="MATE_fam"/>
</dbReference>
<comment type="subcellular location">
    <subcellularLocation>
        <location evidence="1">Cell membrane</location>
        <topology evidence="1">Multi-pass membrane protein</topology>
    </subcellularLocation>
</comment>
<evidence type="ECO:0000256" key="4">
    <source>
        <dbReference type="ARBA" id="ARBA00022448"/>
    </source>
</evidence>
<feature type="transmembrane region" description="Helical" evidence="10">
    <location>
        <begin position="321"/>
        <end position="347"/>
    </location>
</feature>
<dbReference type="InterPro" id="IPR045070">
    <property type="entry name" value="MATE_MepA-like"/>
</dbReference>
<dbReference type="GO" id="GO:0015297">
    <property type="term" value="F:antiporter activity"/>
    <property type="evidence" value="ECO:0007669"/>
    <property type="project" value="InterPro"/>
</dbReference>
<sequence length="459" mass="50344">MASQDSASSLATQSLGRLLVRFAVPSILAQIVNLLYNIVDRIFVGRIPDIGPLALAGLGVSFPIILIISAFSFLAGMGGAPLASIAMGRGDYAKAERIVGASCIFLLLMSFVLAGLCFLTMRPMLLMFGASEQTIGYAMDYFSLYLLGTPAVQLSLGLNYYISCQGFAKTSMMTVLIGAALNIILDPIFIYGFGMGCKGAALATICSQTVSAVWIFAFFFGKRTLLRFRRRYLRLDFKELTPVILLGLSPFFVQVTDCIVPLVMNAQMQHYGNDYYVSTMTVLFSIEQLLRLPVDGLCQGAVPIMSYNYGAGKPERVRKTYFLILTFSFAFTSLCSWLILLFPQVFILPFTDSPRIMDIAAHAARIYFAGMMFIGVLYACQRTFMALGRTKLSLLGAMMRKLVILLPLCILLPRLGYGTDGVLWAEPIADFVGTAIVFLIFICNFKSMLATAPGKNNSK</sequence>
<dbReference type="GO" id="GO:0005886">
    <property type="term" value="C:plasma membrane"/>
    <property type="evidence" value="ECO:0007669"/>
    <property type="project" value="UniProtKB-SubCell"/>
</dbReference>
<dbReference type="AlphaFoldDB" id="A0A9D1U9Y6"/>
<protein>
    <recommendedName>
        <fullName evidence="3">Multidrug export protein MepA</fullName>
    </recommendedName>
</protein>
<feature type="transmembrane region" description="Helical" evidence="10">
    <location>
        <begin position="141"/>
        <end position="162"/>
    </location>
</feature>
<reference evidence="11" key="2">
    <citation type="submission" date="2021-04" db="EMBL/GenBank/DDBJ databases">
        <authorList>
            <person name="Gilroy R."/>
        </authorList>
    </citation>
    <scope>NUCLEOTIDE SEQUENCE</scope>
    <source>
        <strain evidence="11">ChiSxjej5B17-1746</strain>
    </source>
</reference>
<evidence type="ECO:0000256" key="10">
    <source>
        <dbReference type="SAM" id="Phobius"/>
    </source>
</evidence>
<evidence type="ECO:0000313" key="12">
    <source>
        <dbReference type="Proteomes" id="UP000824264"/>
    </source>
</evidence>
<feature type="transmembrane region" description="Helical" evidence="10">
    <location>
        <begin position="392"/>
        <end position="416"/>
    </location>
</feature>
<feature type="transmembrane region" description="Helical" evidence="10">
    <location>
        <begin position="359"/>
        <end position="380"/>
    </location>
</feature>
<dbReference type="GO" id="GO:0042910">
    <property type="term" value="F:xenobiotic transmembrane transporter activity"/>
    <property type="evidence" value="ECO:0007669"/>
    <property type="project" value="InterPro"/>
</dbReference>
<evidence type="ECO:0000256" key="8">
    <source>
        <dbReference type="ARBA" id="ARBA00023136"/>
    </source>
</evidence>
<keyword evidence="4" id="KW-0813">Transport</keyword>
<keyword evidence="9" id="KW-0046">Antibiotic resistance</keyword>
<evidence type="ECO:0000256" key="3">
    <source>
        <dbReference type="ARBA" id="ARBA00022106"/>
    </source>
</evidence>
<keyword evidence="8 10" id="KW-0472">Membrane</keyword>
<organism evidence="11 12">
    <name type="scientific">Candidatus Bilophila faecipullorum</name>
    <dbReference type="NCBI Taxonomy" id="2838482"/>
    <lineage>
        <taxon>Bacteria</taxon>
        <taxon>Pseudomonadati</taxon>
        <taxon>Thermodesulfobacteriota</taxon>
        <taxon>Desulfovibrionia</taxon>
        <taxon>Desulfovibrionales</taxon>
        <taxon>Desulfovibrionaceae</taxon>
        <taxon>Bilophila</taxon>
    </lineage>
</organism>